<dbReference type="InterPro" id="IPR036186">
    <property type="entry name" value="Serpin_sf"/>
</dbReference>
<organism evidence="3 4">
    <name type="scientific">Trifolium pratense</name>
    <name type="common">Red clover</name>
    <dbReference type="NCBI Taxonomy" id="57577"/>
    <lineage>
        <taxon>Eukaryota</taxon>
        <taxon>Viridiplantae</taxon>
        <taxon>Streptophyta</taxon>
        <taxon>Embryophyta</taxon>
        <taxon>Tracheophyta</taxon>
        <taxon>Spermatophyta</taxon>
        <taxon>Magnoliopsida</taxon>
        <taxon>eudicotyledons</taxon>
        <taxon>Gunneridae</taxon>
        <taxon>Pentapetalae</taxon>
        <taxon>rosids</taxon>
        <taxon>fabids</taxon>
        <taxon>Fabales</taxon>
        <taxon>Fabaceae</taxon>
        <taxon>Papilionoideae</taxon>
        <taxon>50 kb inversion clade</taxon>
        <taxon>NPAAA clade</taxon>
        <taxon>Hologalegina</taxon>
        <taxon>IRL clade</taxon>
        <taxon>Trifolieae</taxon>
        <taxon>Trifolium</taxon>
    </lineage>
</organism>
<sequence>MTSNKKQFIRAFNGFKVLGLPYKQGEEDMREFSMYIFLPDAEDGLQALVEKIASKPELLQCMLPFQKVEVGDFRIPKFNISFGLETSRVLKELGVVLPFSHGGTKIVESPVGQDHYVKKIFHKSFINVNEEGTEESAASVATILFKCSSPRRLDFVADHPFFFLIREDSTGTILLVGQVVNPLIG</sequence>
<reference evidence="3 4" key="2">
    <citation type="journal article" date="2017" name="Front. Plant Sci.">
        <title>Gene Classification and Mining of Molecular Markers Useful in Red Clover (Trifolium pratense) Breeding.</title>
        <authorList>
            <person name="Istvanek J."/>
            <person name="Dluhosova J."/>
            <person name="Dluhos P."/>
            <person name="Patkova L."/>
            <person name="Nedelnik J."/>
            <person name="Repkova J."/>
        </authorList>
    </citation>
    <scope>NUCLEOTIDE SEQUENCE [LARGE SCALE GENOMIC DNA]</scope>
    <source>
        <strain evidence="4">cv. Tatra</strain>
        <tissue evidence="3">Young leaves</tissue>
    </source>
</reference>
<evidence type="ECO:0000259" key="2">
    <source>
        <dbReference type="Pfam" id="PF00079"/>
    </source>
</evidence>
<comment type="similarity">
    <text evidence="1">Belongs to the serpin family.</text>
</comment>
<accession>A0A2K3MEI6</accession>
<dbReference type="ExpressionAtlas" id="A0A2K3MEI6">
    <property type="expression patterns" value="baseline"/>
</dbReference>
<dbReference type="PANTHER" id="PTHR11461">
    <property type="entry name" value="SERINE PROTEASE INHIBITOR, SERPIN"/>
    <property type="match status" value="1"/>
</dbReference>
<dbReference type="EMBL" id="ASHM01059011">
    <property type="protein sequence ID" value="PNX89201.1"/>
    <property type="molecule type" value="Genomic_DNA"/>
</dbReference>
<dbReference type="InterPro" id="IPR000215">
    <property type="entry name" value="Serpin_fam"/>
</dbReference>
<proteinExistence type="inferred from homology"/>
<dbReference type="InterPro" id="IPR023795">
    <property type="entry name" value="Serpin_CS"/>
</dbReference>
<evidence type="ECO:0000313" key="3">
    <source>
        <dbReference type="EMBL" id="PNX89201.1"/>
    </source>
</evidence>
<dbReference type="Pfam" id="PF00079">
    <property type="entry name" value="Serpin"/>
    <property type="match status" value="1"/>
</dbReference>
<name>A0A2K3MEI6_TRIPR</name>
<dbReference type="Gene3D" id="2.10.310.10">
    <property type="entry name" value="Serpins superfamily"/>
    <property type="match status" value="1"/>
</dbReference>
<dbReference type="InterPro" id="IPR023796">
    <property type="entry name" value="Serpin_dom"/>
</dbReference>
<dbReference type="GO" id="GO:0005615">
    <property type="term" value="C:extracellular space"/>
    <property type="evidence" value="ECO:0007669"/>
    <property type="project" value="InterPro"/>
</dbReference>
<evidence type="ECO:0000313" key="4">
    <source>
        <dbReference type="Proteomes" id="UP000236291"/>
    </source>
</evidence>
<dbReference type="SUPFAM" id="SSF56574">
    <property type="entry name" value="Serpins"/>
    <property type="match status" value="1"/>
</dbReference>
<dbReference type="Gene3D" id="6.20.40.10">
    <property type="match status" value="1"/>
</dbReference>
<protein>
    <submittedName>
        <fullName evidence="3">Serpin-ZX-like protein</fullName>
    </submittedName>
</protein>
<feature type="domain" description="Serpin" evidence="2">
    <location>
        <begin position="3"/>
        <end position="182"/>
    </location>
</feature>
<dbReference type="Proteomes" id="UP000236291">
    <property type="component" value="Unassembled WGS sequence"/>
</dbReference>
<dbReference type="PANTHER" id="PTHR11461:SF211">
    <property type="entry name" value="GH10112P-RELATED"/>
    <property type="match status" value="1"/>
</dbReference>
<reference evidence="3 4" key="1">
    <citation type="journal article" date="2014" name="Am. J. Bot.">
        <title>Genome assembly and annotation for red clover (Trifolium pratense; Fabaceae).</title>
        <authorList>
            <person name="Istvanek J."/>
            <person name="Jaros M."/>
            <person name="Krenek A."/>
            <person name="Repkova J."/>
        </authorList>
    </citation>
    <scope>NUCLEOTIDE SEQUENCE [LARGE SCALE GENOMIC DNA]</scope>
    <source>
        <strain evidence="4">cv. Tatra</strain>
        <tissue evidence="3">Young leaves</tissue>
    </source>
</reference>
<dbReference type="Gene3D" id="2.30.39.10">
    <property type="entry name" value="Alpha-1-antitrypsin, domain 1"/>
    <property type="match status" value="1"/>
</dbReference>
<dbReference type="PROSITE" id="PS00284">
    <property type="entry name" value="SERPIN"/>
    <property type="match status" value="1"/>
</dbReference>
<evidence type="ECO:0000256" key="1">
    <source>
        <dbReference type="ARBA" id="ARBA00009500"/>
    </source>
</evidence>
<dbReference type="InterPro" id="IPR042185">
    <property type="entry name" value="Serpin_sf_2"/>
</dbReference>
<comment type="caution">
    <text evidence="3">The sequence shown here is derived from an EMBL/GenBank/DDBJ whole genome shotgun (WGS) entry which is preliminary data.</text>
</comment>
<gene>
    <name evidence="3" type="ORF">L195_g045318</name>
</gene>
<dbReference type="AlphaFoldDB" id="A0A2K3MEI6"/>
<dbReference type="GO" id="GO:0004867">
    <property type="term" value="F:serine-type endopeptidase inhibitor activity"/>
    <property type="evidence" value="ECO:0007669"/>
    <property type="project" value="InterPro"/>
</dbReference>
<dbReference type="STRING" id="57577.A0A2K3MEI6"/>